<comment type="caution">
    <text evidence="8">The sequence shown here is derived from an EMBL/GenBank/DDBJ whole genome shotgun (WGS) entry which is preliminary data.</text>
</comment>
<dbReference type="PANTHER" id="PTHR12196:SF2">
    <property type="entry name" value="DIPHTHINE--AMMONIA LIGASE"/>
    <property type="match status" value="1"/>
</dbReference>
<keyword evidence="9" id="KW-1185">Reference proteome</keyword>
<evidence type="ECO:0000256" key="5">
    <source>
        <dbReference type="ARBA" id="ARBA00048108"/>
    </source>
</evidence>
<protein>
    <recommendedName>
        <fullName evidence="2">Diphthine--ammonia ligase</fullName>
        <ecNumber evidence="1">6.3.1.14</ecNumber>
    </recommendedName>
    <alternativeName>
        <fullName evidence="3">Diphthamide synthase</fullName>
    </alternativeName>
    <alternativeName>
        <fullName evidence="4">Diphthamide synthetase</fullName>
    </alternativeName>
</protein>
<sequence length="754" mass="82706">MVDLPGVKHKVIGLVSGGKDSTFNLLHCVANGHELVAVATLQPEPGTDELDSHMYQSVGTQLLPLIARALGLPLYTRTIKGKAVERGAEYGSRLKGGEGSGSVGDETEDLTTLLKKVKERHPEATALASGAILSNYQRLRIEHVCGRLGLVSLSFLWQEPQLPLLDRMISSGLEAILVKVAGVGLGINLVGKSLAQVRPLLARLEAEYGSHPAGEGGEYETLTLSSPLFSHRLKLVKTRVIVTDPEPYPVAYLKVEEAELEEKVGWTKPSVEELREMLGFNEDERQDGLDEISRELEEEIGSWSKVVKLDEDDAANSVAVKVNDAVSEMVTSLEALDTNDESRNLDNIRFASRGRWFTASIDGRSLSDENIGDEVTRCFNSLSKLLESHSLSLPLHATHITLLLPSMSLFAQANKAYTTFFGTSPPSRATVAVPLPAGQLVRLEVAGFDDRPNGASDERPRIGGRQALHVQGLSYWAPANIGPYSQAVIVNERVHLAGQIPLLPVSLTLPLPPAPPNSEYPHQAILALQHVRRILEVLRSRNSTGGGWKGWGESCVGWFAGRVDGEGSEVVRRAWSIWARDNGFQRAPVVFVRAKELPRGALVEFQVNVHTGRTVDSVEMEGAVKEPEESNDEEHEDEDEEDELRPIYSTGSGSSWSWERSITSGSVTRGSRALIFLRDLQEVPAPIPSELFEILDRAVSMKVYHVVSIIHSSLENLVEQIINDREICVTFVPVLQILDRDGQEKEVAFEVFGI</sequence>
<dbReference type="GO" id="GO:0017178">
    <property type="term" value="F:diphthine-ammonia ligase activity"/>
    <property type="evidence" value="ECO:0007669"/>
    <property type="project" value="UniProtKB-EC"/>
</dbReference>
<dbReference type="SUPFAM" id="SSF52402">
    <property type="entry name" value="Adenine nucleotide alpha hydrolases-like"/>
    <property type="match status" value="1"/>
</dbReference>
<dbReference type="PANTHER" id="PTHR12196">
    <property type="entry name" value="DOMAIN OF UNKNOWN FUNCTION 71 DUF71 -CONTAINING PROTEIN"/>
    <property type="match status" value="1"/>
</dbReference>
<evidence type="ECO:0000256" key="6">
    <source>
        <dbReference type="SAM" id="MobiDB-lite"/>
    </source>
</evidence>
<dbReference type="OrthoDB" id="686384at2759"/>
<dbReference type="SUPFAM" id="SSF55298">
    <property type="entry name" value="YjgF-like"/>
    <property type="match status" value="2"/>
</dbReference>
<evidence type="ECO:0000313" key="8">
    <source>
        <dbReference type="EMBL" id="ORY30238.1"/>
    </source>
</evidence>
<reference evidence="8 9" key="1">
    <citation type="submission" date="2016-07" db="EMBL/GenBank/DDBJ databases">
        <title>Pervasive Adenine N6-methylation of Active Genes in Fungi.</title>
        <authorList>
            <consortium name="DOE Joint Genome Institute"/>
            <person name="Mondo S.J."/>
            <person name="Dannebaum R.O."/>
            <person name="Kuo R.C."/>
            <person name="Labutti K."/>
            <person name="Haridas S."/>
            <person name="Kuo A."/>
            <person name="Salamov A."/>
            <person name="Ahrendt S.R."/>
            <person name="Lipzen A."/>
            <person name="Sullivan W."/>
            <person name="Andreopoulos W.B."/>
            <person name="Clum A."/>
            <person name="Lindquist E."/>
            <person name="Daum C."/>
            <person name="Ramamoorthy G.K."/>
            <person name="Gryganskyi A."/>
            <person name="Culley D."/>
            <person name="Magnuson J.K."/>
            <person name="James T.Y."/>
            <person name="O'Malley M.A."/>
            <person name="Stajich J.E."/>
            <person name="Spatafora J.W."/>
            <person name="Visel A."/>
            <person name="Grigoriev I.V."/>
        </authorList>
    </citation>
    <scope>NUCLEOTIDE SEQUENCE [LARGE SCALE GENOMIC DNA]</scope>
    <source>
        <strain evidence="8 9">68-887.2</strain>
    </source>
</reference>
<dbReference type="NCBIfam" id="TIGR00290">
    <property type="entry name" value="MJ0570_dom"/>
    <property type="match status" value="1"/>
</dbReference>
<dbReference type="InterPro" id="IPR030662">
    <property type="entry name" value="DPH6/MJ0570"/>
</dbReference>
<feature type="compositionally biased region" description="Acidic residues" evidence="6">
    <location>
        <begin position="629"/>
        <end position="643"/>
    </location>
</feature>
<feature type="region of interest" description="Disordered" evidence="6">
    <location>
        <begin position="616"/>
        <end position="651"/>
    </location>
</feature>
<organism evidence="8 9">
    <name type="scientific">Naematelia encephala</name>
    <dbReference type="NCBI Taxonomy" id="71784"/>
    <lineage>
        <taxon>Eukaryota</taxon>
        <taxon>Fungi</taxon>
        <taxon>Dikarya</taxon>
        <taxon>Basidiomycota</taxon>
        <taxon>Agaricomycotina</taxon>
        <taxon>Tremellomycetes</taxon>
        <taxon>Tremellales</taxon>
        <taxon>Naemateliaceae</taxon>
        <taxon>Naematelia</taxon>
    </lineage>
</organism>
<evidence type="ECO:0000256" key="1">
    <source>
        <dbReference type="ARBA" id="ARBA00012089"/>
    </source>
</evidence>
<dbReference type="InParanoid" id="A0A1Y2B5X4"/>
<dbReference type="AlphaFoldDB" id="A0A1Y2B5X4"/>
<dbReference type="EMBL" id="MCFC01000021">
    <property type="protein sequence ID" value="ORY30238.1"/>
    <property type="molecule type" value="Genomic_DNA"/>
</dbReference>
<dbReference type="STRING" id="71784.A0A1Y2B5X4"/>
<evidence type="ECO:0000313" key="9">
    <source>
        <dbReference type="Proteomes" id="UP000193986"/>
    </source>
</evidence>
<dbReference type="Gene3D" id="3.40.50.620">
    <property type="entry name" value="HUPs"/>
    <property type="match status" value="1"/>
</dbReference>
<name>A0A1Y2B5X4_9TREE</name>
<evidence type="ECO:0000256" key="4">
    <source>
        <dbReference type="ARBA" id="ARBA00031552"/>
    </source>
</evidence>
<dbReference type="Gene3D" id="3.30.1330.40">
    <property type="entry name" value="RutC-like"/>
    <property type="match status" value="2"/>
</dbReference>
<gene>
    <name evidence="8" type="ORF">BCR39DRAFT_530125</name>
</gene>
<evidence type="ECO:0000256" key="2">
    <source>
        <dbReference type="ARBA" id="ARBA00018426"/>
    </source>
</evidence>
<feature type="domain" description="Diphthamide synthase" evidence="7">
    <location>
        <begin position="10"/>
        <end position="89"/>
    </location>
</feature>
<accession>A0A1Y2B5X4</accession>
<dbReference type="EC" id="6.3.1.14" evidence="1"/>
<dbReference type="FunFam" id="3.40.50.620:FF:000398">
    <property type="entry name" value="Cytoplasmic protein"/>
    <property type="match status" value="1"/>
</dbReference>
<dbReference type="GO" id="GO:0017183">
    <property type="term" value="P:protein histidyl modification to diphthamide"/>
    <property type="evidence" value="ECO:0007669"/>
    <property type="project" value="TreeGrafter"/>
</dbReference>
<dbReference type="FunCoup" id="A0A1Y2B5X4">
    <property type="interactions" value="16"/>
</dbReference>
<dbReference type="Pfam" id="PF01902">
    <property type="entry name" value="Diphthami_syn_2"/>
    <property type="match status" value="2"/>
</dbReference>
<dbReference type="InterPro" id="IPR002761">
    <property type="entry name" value="Diphthami_syn_dom"/>
</dbReference>
<evidence type="ECO:0000256" key="3">
    <source>
        <dbReference type="ARBA" id="ARBA00029814"/>
    </source>
</evidence>
<dbReference type="InterPro" id="IPR035959">
    <property type="entry name" value="RutC-like_sf"/>
</dbReference>
<dbReference type="Proteomes" id="UP000193986">
    <property type="component" value="Unassembled WGS sequence"/>
</dbReference>
<comment type="catalytic activity">
    <reaction evidence="5">
        <text>diphthine-[translation elongation factor 2] + NH4(+) + ATP = diphthamide-[translation elongation factor 2] + AMP + diphosphate + H(+)</text>
        <dbReference type="Rhea" id="RHEA:19753"/>
        <dbReference type="Rhea" id="RHEA-COMP:10172"/>
        <dbReference type="Rhea" id="RHEA-COMP:10174"/>
        <dbReference type="ChEBI" id="CHEBI:15378"/>
        <dbReference type="ChEBI" id="CHEBI:16692"/>
        <dbReference type="ChEBI" id="CHEBI:28938"/>
        <dbReference type="ChEBI" id="CHEBI:30616"/>
        <dbReference type="ChEBI" id="CHEBI:33019"/>
        <dbReference type="ChEBI" id="CHEBI:82696"/>
        <dbReference type="ChEBI" id="CHEBI:456215"/>
        <dbReference type="EC" id="6.3.1.14"/>
    </reaction>
</comment>
<dbReference type="InterPro" id="IPR014729">
    <property type="entry name" value="Rossmann-like_a/b/a_fold"/>
</dbReference>
<dbReference type="Gene3D" id="3.90.1490.10">
    <property type="entry name" value="putative n-type atp pyrophosphatase, domain 2"/>
    <property type="match status" value="1"/>
</dbReference>
<feature type="domain" description="Diphthamide synthase" evidence="7">
    <location>
        <begin position="95"/>
        <end position="240"/>
    </location>
</feature>
<proteinExistence type="predicted"/>
<dbReference type="CDD" id="cd06156">
    <property type="entry name" value="eu_AANH_C_2"/>
    <property type="match status" value="1"/>
</dbReference>
<dbReference type="CDD" id="cd01994">
    <property type="entry name" value="AANH_PF0828-like"/>
    <property type="match status" value="1"/>
</dbReference>
<dbReference type="CDD" id="cd06155">
    <property type="entry name" value="eu_AANH_C_1"/>
    <property type="match status" value="1"/>
</dbReference>
<evidence type="ECO:0000259" key="7">
    <source>
        <dbReference type="Pfam" id="PF01902"/>
    </source>
</evidence>